<dbReference type="InterPro" id="IPR029063">
    <property type="entry name" value="SAM-dependent_MTases_sf"/>
</dbReference>
<reference evidence="10" key="1">
    <citation type="submission" date="2020-10" db="EMBL/GenBank/DDBJ databases">
        <authorList>
            <person name="Gilroy R."/>
        </authorList>
    </citation>
    <scope>NUCLEOTIDE SEQUENCE</scope>
    <source>
        <strain evidence="10">6919</strain>
    </source>
</reference>
<dbReference type="PANTHER" id="PTHR42873:SF1">
    <property type="entry name" value="S-ADENOSYLMETHIONINE-DEPENDENT METHYLTRANSFERASE DOMAIN-CONTAINING PROTEIN"/>
    <property type="match status" value="1"/>
</dbReference>
<organism evidence="10 11">
    <name type="scientific">Candidatus Limisoma faecipullorum</name>
    <dbReference type="NCBI Taxonomy" id="2840854"/>
    <lineage>
        <taxon>Bacteria</taxon>
        <taxon>Pseudomonadati</taxon>
        <taxon>Bacteroidota</taxon>
        <taxon>Bacteroidia</taxon>
        <taxon>Bacteroidales</taxon>
        <taxon>Candidatus Limisoma</taxon>
    </lineage>
</organism>
<dbReference type="Gene3D" id="3.30.750.80">
    <property type="entry name" value="RNA methyltransferase domain (HRMD) like"/>
    <property type="match status" value="1"/>
</dbReference>
<dbReference type="Pfam" id="PF17785">
    <property type="entry name" value="PUA_3"/>
    <property type="match status" value="1"/>
</dbReference>
<protein>
    <submittedName>
        <fullName evidence="10">Class I SAM-dependent rRNA methyltransferase</fullName>
    </submittedName>
</protein>
<dbReference type="AlphaFoldDB" id="A0A9D9NJ75"/>
<dbReference type="PANTHER" id="PTHR42873">
    <property type="entry name" value="RIBOSOMAL RNA LARGE SUBUNIT METHYLTRANSFERASE"/>
    <property type="match status" value="1"/>
</dbReference>
<name>A0A9D9NJ75_9BACT</name>
<evidence type="ECO:0000256" key="5">
    <source>
        <dbReference type="ARBA" id="ARBA00022679"/>
    </source>
</evidence>
<accession>A0A9D9NJ75</accession>
<evidence type="ECO:0000256" key="8">
    <source>
        <dbReference type="ARBA" id="ARBA00038091"/>
    </source>
</evidence>
<comment type="caution">
    <text evidence="10">The sequence shown here is derived from an EMBL/GenBank/DDBJ whole genome shotgun (WGS) entry which is preliminary data.</text>
</comment>
<dbReference type="EMBL" id="JADIMC010000018">
    <property type="protein sequence ID" value="MBO8475606.1"/>
    <property type="molecule type" value="Genomic_DNA"/>
</dbReference>
<dbReference type="InterPro" id="IPR019614">
    <property type="entry name" value="SAM-dep_methyl-trfase"/>
</dbReference>
<evidence type="ECO:0000256" key="1">
    <source>
        <dbReference type="ARBA" id="ARBA00004496"/>
    </source>
</evidence>
<comment type="similarity">
    <text evidence="8">Belongs to the methyltransferase superfamily. RlmI family.</text>
</comment>
<dbReference type="GO" id="GO:0003723">
    <property type="term" value="F:RNA binding"/>
    <property type="evidence" value="ECO:0007669"/>
    <property type="project" value="UniProtKB-KW"/>
</dbReference>
<dbReference type="InterPro" id="IPR002478">
    <property type="entry name" value="PUA"/>
</dbReference>
<evidence type="ECO:0000256" key="6">
    <source>
        <dbReference type="ARBA" id="ARBA00022691"/>
    </source>
</evidence>
<comment type="subcellular location">
    <subcellularLocation>
        <location evidence="1">Cytoplasm</location>
    </subcellularLocation>
</comment>
<dbReference type="SMART" id="SM00359">
    <property type="entry name" value="PUA"/>
    <property type="match status" value="1"/>
</dbReference>
<keyword evidence="3" id="KW-0698">rRNA processing</keyword>
<keyword evidence="7" id="KW-0694">RNA-binding</keyword>
<keyword evidence="5" id="KW-0808">Transferase</keyword>
<dbReference type="CDD" id="cd11572">
    <property type="entry name" value="RlmI_M_like"/>
    <property type="match status" value="1"/>
</dbReference>
<feature type="domain" description="PUA" evidence="9">
    <location>
        <begin position="4"/>
        <end position="87"/>
    </location>
</feature>
<evidence type="ECO:0000313" key="10">
    <source>
        <dbReference type="EMBL" id="MBO8475606.1"/>
    </source>
</evidence>
<dbReference type="Gene3D" id="3.40.50.150">
    <property type="entry name" value="Vaccinia Virus protein VP39"/>
    <property type="match status" value="1"/>
</dbReference>
<dbReference type="GO" id="GO:0032259">
    <property type="term" value="P:methylation"/>
    <property type="evidence" value="ECO:0007669"/>
    <property type="project" value="UniProtKB-KW"/>
</dbReference>
<sequence length="393" mass="43867">MAYKRILLKRGKEDSLRRFHPWVFSGAIARLDDGIEEGDVVDVCTNDGKFIAVGHYQIGSIAVRVLDFAQRAIDKAFFAERLQKAFQLRKSLGLIRPDNNAFRLVHGEGDFLSGLVVDVYGSTAVVQAHSPGMHFSRDMIASALVDVTGGMLSNVYYKSETTLPYKAELDPQNDYIVGGYDTNIAVENGLRFRVDWLRGQKTGFFVDQRDNRSLLERYAQGRSVLNMFCYTGGFSFYAMRGSARLVHSVDSSAKAIQLTNENVELNFPGDGRHQAFEDDAFKFLNGIDGKYDLIVLDPPAFAKHKSALKNALVGYRKLNAKAFEKILPGGILFTFSCSQAVSKEQFRLAVFSAAAQSGRKVRILHQLTQPADHPVNIYHPEGEYLKGLVLYVE</sequence>
<evidence type="ECO:0000256" key="4">
    <source>
        <dbReference type="ARBA" id="ARBA00022603"/>
    </source>
</evidence>
<dbReference type="Proteomes" id="UP000823598">
    <property type="component" value="Unassembled WGS sequence"/>
</dbReference>
<keyword evidence="4 10" id="KW-0489">Methyltransferase</keyword>
<dbReference type="Gene3D" id="2.30.130.10">
    <property type="entry name" value="PUA domain"/>
    <property type="match status" value="1"/>
</dbReference>
<dbReference type="GO" id="GO:0008168">
    <property type="term" value="F:methyltransferase activity"/>
    <property type="evidence" value="ECO:0007669"/>
    <property type="project" value="UniProtKB-KW"/>
</dbReference>
<dbReference type="CDD" id="cd21153">
    <property type="entry name" value="PUA_RlmI"/>
    <property type="match status" value="1"/>
</dbReference>
<dbReference type="PROSITE" id="PS50890">
    <property type="entry name" value="PUA"/>
    <property type="match status" value="1"/>
</dbReference>
<evidence type="ECO:0000256" key="3">
    <source>
        <dbReference type="ARBA" id="ARBA00022552"/>
    </source>
</evidence>
<evidence type="ECO:0000259" key="9">
    <source>
        <dbReference type="SMART" id="SM00359"/>
    </source>
</evidence>
<dbReference type="GO" id="GO:0005737">
    <property type="term" value="C:cytoplasm"/>
    <property type="evidence" value="ECO:0007669"/>
    <property type="project" value="UniProtKB-SubCell"/>
</dbReference>
<keyword evidence="6" id="KW-0949">S-adenosyl-L-methionine</keyword>
<dbReference type="SUPFAM" id="SSF53335">
    <property type="entry name" value="S-adenosyl-L-methionine-dependent methyltransferases"/>
    <property type="match status" value="1"/>
</dbReference>
<keyword evidence="2" id="KW-0963">Cytoplasm</keyword>
<dbReference type="InterPro" id="IPR036974">
    <property type="entry name" value="PUA_sf"/>
</dbReference>
<evidence type="ECO:0000256" key="7">
    <source>
        <dbReference type="ARBA" id="ARBA00022884"/>
    </source>
</evidence>
<dbReference type="InterPro" id="IPR041532">
    <property type="entry name" value="RlmI-like_PUA"/>
</dbReference>
<gene>
    <name evidence="10" type="ORF">IAB88_01275</name>
</gene>
<evidence type="ECO:0000313" key="11">
    <source>
        <dbReference type="Proteomes" id="UP000823598"/>
    </source>
</evidence>
<evidence type="ECO:0000256" key="2">
    <source>
        <dbReference type="ARBA" id="ARBA00022490"/>
    </source>
</evidence>
<dbReference type="CDD" id="cd02440">
    <property type="entry name" value="AdoMet_MTases"/>
    <property type="match status" value="1"/>
</dbReference>
<dbReference type="SUPFAM" id="SSF88697">
    <property type="entry name" value="PUA domain-like"/>
    <property type="match status" value="1"/>
</dbReference>
<reference evidence="10" key="2">
    <citation type="journal article" date="2021" name="PeerJ">
        <title>Extensive microbial diversity within the chicken gut microbiome revealed by metagenomics and culture.</title>
        <authorList>
            <person name="Gilroy R."/>
            <person name="Ravi A."/>
            <person name="Getino M."/>
            <person name="Pursley I."/>
            <person name="Horton D.L."/>
            <person name="Alikhan N.F."/>
            <person name="Baker D."/>
            <person name="Gharbi K."/>
            <person name="Hall N."/>
            <person name="Watson M."/>
            <person name="Adriaenssens E.M."/>
            <person name="Foster-Nyarko E."/>
            <person name="Jarju S."/>
            <person name="Secka A."/>
            <person name="Antonio M."/>
            <person name="Oren A."/>
            <person name="Chaudhuri R.R."/>
            <person name="La Ragione R."/>
            <person name="Hildebrand F."/>
            <person name="Pallen M.J."/>
        </authorList>
    </citation>
    <scope>NUCLEOTIDE SEQUENCE</scope>
    <source>
        <strain evidence="10">6919</strain>
    </source>
</reference>
<dbReference type="InterPro" id="IPR015947">
    <property type="entry name" value="PUA-like_sf"/>
</dbReference>
<dbReference type="GO" id="GO:0006364">
    <property type="term" value="P:rRNA processing"/>
    <property type="evidence" value="ECO:0007669"/>
    <property type="project" value="UniProtKB-KW"/>
</dbReference>
<proteinExistence type="inferred from homology"/>
<dbReference type="Pfam" id="PF10672">
    <property type="entry name" value="Methyltrans_SAM"/>
    <property type="match status" value="1"/>
</dbReference>